<dbReference type="EMBL" id="MBAD02000147">
    <property type="protein sequence ID" value="RLN71058.1"/>
    <property type="molecule type" value="Genomic_DNA"/>
</dbReference>
<sequence>MSSSASGSASSPSEPQSTADTDVATENKMPIPTALAEVVANVNQIADGGEAVGHQAAAADSTHSAGDDNAEPYDAAIWEKILDESHIKLESYGDQPYYSEMAALSKPIIREDGILLVGTEIEDPPSKKAVKNRIFVTNVLRSNDSTQSPSHILVQEEVRDMHWMNARTAIVAVGKEIQLIQLGDPSVGGPCRLEGFDETVVLNDLRLQGDPSGSTVIGKFDANDVVSSVRWSPTESQISWTTDGGDFQVADIRTRSGQLQVPLSTYLHLDSMGGLFTHEYLSDFNIVLGFSTAELNASANGLQNINLRQQSHQTAPTSYKTSGDFSFETGTHLAVSDNLGVVSVYTDDAAFATSVAFNGPGGDTWPM</sequence>
<dbReference type="EMBL" id="MBDO02000019">
    <property type="protein sequence ID" value="RLN67844.1"/>
    <property type="molecule type" value="Genomic_DNA"/>
</dbReference>
<feature type="compositionally biased region" description="Low complexity" evidence="1">
    <location>
        <begin position="1"/>
        <end position="17"/>
    </location>
</feature>
<gene>
    <name evidence="3" type="ORF">BBJ29_006806</name>
    <name evidence="2" type="ORF">BBP00_00001421</name>
</gene>
<protein>
    <submittedName>
        <fullName evidence="2">Uncharacterized protein</fullName>
    </submittedName>
</protein>
<dbReference type="AlphaFoldDB" id="A0A3F2S0F3"/>
<accession>A0A3F2S0F3</accession>
<evidence type="ECO:0000313" key="4">
    <source>
        <dbReference type="Proteomes" id="UP000277300"/>
    </source>
</evidence>
<dbReference type="OrthoDB" id="167133at2759"/>
<organism evidence="2 4">
    <name type="scientific">Phytophthora kernoviae</name>
    <dbReference type="NCBI Taxonomy" id="325452"/>
    <lineage>
        <taxon>Eukaryota</taxon>
        <taxon>Sar</taxon>
        <taxon>Stramenopiles</taxon>
        <taxon>Oomycota</taxon>
        <taxon>Peronosporomycetes</taxon>
        <taxon>Peronosporales</taxon>
        <taxon>Peronosporaceae</taxon>
        <taxon>Phytophthora</taxon>
    </lineage>
</organism>
<reference evidence="4 5" key="1">
    <citation type="submission" date="2018-07" db="EMBL/GenBank/DDBJ databases">
        <title>Genome sequencing of oomycete isolates from Chile give support for New Zealand origin for Phytophthora kernoviae and make available the first Nothophytophthora sp. genome.</title>
        <authorList>
            <person name="Studholme D.J."/>
            <person name="Sanfuentes E."/>
            <person name="Panda P."/>
            <person name="Hill R."/>
            <person name="Sambles C."/>
            <person name="Grant M."/>
            <person name="Williams N.M."/>
            <person name="Mcdougal R.L."/>
        </authorList>
    </citation>
    <scope>NUCLEOTIDE SEQUENCE [LARGE SCALE GENOMIC DNA]</scope>
    <source>
        <strain evidence="2">Chile6</strain>
        <strain evidence="3">Chile7</strain>
    </source>
</reference>
<evidence type="ECO:0000256" key="1">
    <source>
        <dbReference type="SAM" id="MobiDB-lite"/>
    </source>
</evidence>
<feature type="region of interest" description="Disordered" evidence="1">
    <location>
        <begin position="1"/>
        <end position="30"/>
    </location>
</feature>
<dbReference type="Proteomes" id="UP000277300">
    <property type="component" value="Unassembled WGS sequence"/>
</dbReference>
<dbReference type="SUPFAM" id="SSF50978">
    <property type="entry name" value="WD40 repeat-like"/>
    <property type="match status" value="1"/>
</dbReference>
<comment type="caution">
    <text evidence="2">The sequence shown here is derived from an EMBL/GenBank/DDBJ whole genome shotgun (WGS) entry which is preliminary data.</text>
</comment>
<evidence type="ECO:0000313" key="2">
    <source>
        <dbReference type="EMBL" id="RLN67844.1"/>
    </source>
</evidence>
<dbReference type="Proteomes" id="UP000284657">
    <property type="component" value="Unassembled WGS sequence"/>
</dbReference>
<evidence type="ECO:0000313" key="5">
    <source>
        <dbReference type="Proteomes" id="UP000284657"/>
    </source>
</evidence>
<evidence type="ECO:0000313" key="3">
    <source>
        <dbReference type="EMBL" id="RLN71058.1"/>
    </source>
</evidence>
<proteinExistence type="predicted"/>
<dbReference type="InterPro" id="IPR036322">
    <property type="entry name" value="WD40_repeat_dom_sf"/>
</dbReference>
<name>A0A3F2S0F3_9STRA</name>